<sequence length="360" mass="39671">MLCFAQIPLLCLNIYTFYLRPQRWLQSSRPTSNTTKGLTPYNIQIPDLKPLLDVIVEGCEALDTNLTSIVTQTGDDISTIITNTTAVEMKEIQDVVGNGNTLYVSNLTDLFQATAKTITDLINTITGSEEAETSTLLKEKETALVQAIQALVDSANSQIKNLVDNHTNDEFTGLESLIKTENQTIYTQIQNILADPTNTSPIIPQLKFPDPATIANSIVPGKNQLNDDLVKLVTKLLEQIKAEIQKTEDYELDKEKSIIDAGTTSYVDKLNTIRADILVGVQKITDDVSSTVVTSLLASLAANNLEMKNSIVDLTKKMDQDASAYVIEVTNLEINNLAPLITEYNQEIAKQIIPNLKPTR</sequence>
<reference evidence="1 2" key="1">
    <citation type="journal article" date="2012" name="PLoS Pathog.">
        <title>The genome of the obligate intracellular parasite Trachipleistophora hominis: new insights into microsporidian genome dynamics and reductive evolution.</title>
        <authorList>
            <person name="Heinz E."/>
            <person name="Williams T.A."/>
            <person name="Nakjang S."/>
            <person name="Noel C.J."/>
            <person name="Swan D.C."/>
            <person name="Goldberg A.V."/>
            <person name="Harris S.R."/>
            <person name="Weinmaier T."/>
            <person name="Markert S."/>
            <person name="Becher D."/>
            <person name="Bernhardt J."/>
            <person name="Dagan T."/>
            <person name="Hacker C."/>
            <person name="Lucocq J.M."/>
            <person name="Schweder T."/>
            <person name="Rattei T."/>
            <person name="Hall N."/>
            <person name="Hirt R.P."/>
            <person name="Embley T.M."/>
        </authorList>
    </citation>
    <scope>NUCLEOTIDE SEQUENCE [LARGE SCALE GENOMIC DNA]</scope>
</reference>
<protein>
    <submittedName>
        <fullName evidence="1">Uncharacterized protein</fullName>
    </submittedName>
</protein>
<proteinExistence type="predicted"/>
<dbReference type="InParanoid" id="L7JWX7"/>
<evidence type="ECO:0000313" key="2">
    <source>
        <dbReference type="Proteomes" id="UP000011185"/>
    </source>
</evidence>
<organism evidence="1 2">
    <name type="scientific">Trachipleistophora hominis</name>
    <name type="common">Microsporidian parasite</name>
    <dbReference type="NCBI Taxonomy" id="72359"/>
    <lineage>
        <taxon>Eukaryota</taxon>
        <taxon>Fungi</taxon>
        <taxon>Fungi incertae sedis</taxon>
        <taxon>Microsporidia</taxon>
        <taxon>Pleistophoridae</taxon>
        <taxon>Trachipleistophora</taxon>
    </lineage>
</organism>
<accession>L7JWX7</accession>
<gene>
    <name evidence="1" type="ORF">THOM_1850</name>
</gene>
<dbReference type="EMBL" id="JH993981">
    <property type="protein sequence ID" value="ELQ75227.1"/>
    <property type="molecule type" value="Genomic_DNA"/>
</dbReference>
<dbReference type="OrthoDB" id="2193419at2759"/>
<dbReference type="Proteomes" id="UP000011185">
    <property type="component" value="Unassembled WGS sequence"/>
</dbReference>
<name>L7JWX7_TRAHO</name>
<dbReference type="HOGENOM" id="CLU_769841_0_0_1"/>
<evidence type="ECO:0000313" key="1">
    <source>
        <dbReference type="EMBL" id="ELQ75227.1"/>
    </source>
</evidence>
<dbReference type="AlphaFoldDB" id="L7JWX7"/>
<keyword evidence="2" id="KW-1185">Reference proteome</keyword>
<dbReference type="OMA" id="FCINEIA"/>
<dbReference type="VEuPathDB" id="MicrosporidiaDB:THOM_1850"/>